<dbReference type="InterPro" id="IPR036890">
    <property type="entry name" value="HATPase_C_sf"/>
</dbReference>
<dbReference type="Proteomes" id="UP000623842">
    <property type="component" value="Unassembled WGS sequence"/>
</dbReference>
<keyword evidence="1" id="KW-0472">Membrane</keyword>
<accession>A0A919EKY4</accession>
<evidence type="ECO:0000313" key="3">
    <source>
        <dbReference type="EMBL" id="GHF91374.1"/>
    </source>
</evidence>
<dbReference type="SUPFAM" id="SSF55874">
    <property type="entry name" value="ATPase domain of HSP90 chaperone/DNA topoisomerase II/histidine kinase"/>
    <property type="match status" value="1"/>
</dbReference>
<keyword evidence="4" id="KW-1185">Reference proteome</keyword>
<keyword evidence="1" id="KW-0812">Transmembrane</keyword>
<name>A0A919EKY4_9GAMM</name>
<evidence type="ECO:0000256" key="1">
    <source>
        <dbReference type="SAM" id="Phobius"/>
    </source>
</evidence>
<dbReference type="GO" id="GO:0016020">
    <property type="term" value="C:membrane"/>
    <property type="evidence" value="ECO:0007669"/>
    <property type="project" value="InterPro"/>
</dbReference>
<keyword evidence="1" id="KW-1133">Transmembrane helix</keyword>
<protein>
    <recommendedName>
        <fullName evidence="2">Signal transduction histidine kinase internal region domain-containing protein</fullName>
    </recommendedName>
</protein>
<evidence type="ECO:0000313" key="4">
    <source>
        <dbReference type="Proteomes" id="UP000623842"/>
    </source>
</evidence>
<feature type="transmembrane region" description="Helical" evidence="1">
    <location>
        <begin position="60"/>
        <end position="79"/>
    </location>
</feature>
<reference evidence="3" key="1">
    <citation type="journal article" date="2014" name="Int. J. Syst. Evol. Microbiol.">
        <title>Complete genome sequence of Corynebacterium casei LMG S-19264T (=DSM 44701T), isolated from a smear-ripened cheese.</title>
        <authorList>
            <consortium name="US DOE Joint Genome Institute (JGI-PGF)"/>
            <person name="Walter F."/>
            <person name="Albersmeier A."/>
            <person name="Kalinowski J."/>
            <person name="Ruckert C."/>
        </authorList>
    </citation>
    <scope>NUCLEOTIDE SEQUENCE</scope>
    <source>
        <strain evidence="3">KCTC 42731</strain>
    </source>
</reference>
<feature type="domain" description="Signal transduction histidine kinase internal region" evidence="2">
    <location>
        <begin position="169"/>
        <end position="247"/>
    </location>
</feature>
<dbReference type="Gene3D" id="3.30.565.10">
    <property type="entry name" value="Histidine kinase-like ATPase, C-terminal domain"/>
    <property type="match status" value="1"/>
</dbReference>
<gene>
    <name evidence="3" type="ORF">GCM10017161_19000</name>
</gene>
<feature type="transmembrane region" description="Helical" evidence="1">
    <location>
        <begin position="124"/>
        <end position="149"/>
    </location>
</feature>
<dbReference type="InterPro" id="IPR010559">
    <property type="entry name" value="Sig_transdc_His_kin_internal"/>
</dbReference>
<dbReference type="PANTHER" id="PTHR34220:SF7">
    <property type="entry name" value="SENSOR HISTIDINE KINASE YPDA"/>
    <property type="match status" value="1"/>
</dbReference>
<reference evidence="3" key="2">
    <citation type="submission" date="2020-09" db="EMBL/GenBank/DDBJ databases">
        <authorList>
            <person name="Sun Q."/>
            <person name="Kim S."/>
        </authorList>
    </citation>
    <scope>NUCLEOTIDE SEQUENCE</scope>
    <source>
        <strain evidence="3">KCTC 42731</strain>
    </source>
</reference>
<dbReference type="GO" id="GO:0000155">
    <property type="term" value="F:phosphorelay sensor kinase activity"/>
    <property type="evidence" value="ECO:0007669"/>
    <property type="project" value="InterPro"/>
</dbReference>
<dbReference type="InterPro" id="IPR050640">
    <property type="entry name" value="Bact_2-comp_sensor_kinase"/>
</dbReference>
<evidence type="ECO:0000259" key="2">
    <source>
        <dbReference type="Pfam" id="PF06580"/>
    </source>
</evidence>
<dbReference type="Pfam" id="PF06580">
    <property type="entry name" value="His_kinase"/>
    <property type="match status" value="1"/>
</dbReference>
<sequence>MKAWQRVDKWIAMKTPNTVLNQHYALLIHVSVLLLLTVLSLFVSHAISGKMVPANFFANQVWQGLAINMASYSLVYFLVNLNNSKRWLKTLLITFSWLVAVSFTVWLDTVQLKQYNEPLLSHHVFYFLLVNTVVKSVFGLAALFAWMIINLIRQKLNFDELQLNTLQTQMSLLTSQTNPHFLFNTLNALYAKAYKTQQHELATDIGQLSALMHYSFTQTQKPLVQLEDEIDHIEAFIAMQKLRLNGKVDVSFHYGPLACDIKIPPMLLNPIIENAFKYGVNNQDKSSIDISLNFADNLLTLNVTNVDFSEQIKASTAFIQSGTGLTTLTRRLSLLFDDNYTFKTHKDTGLFNASLTIPCQ</sequence>
<comment type="caution">
    <text evidence="3">The sequence shown here is derived from an EMBL/GenBank/DDBJ whole genome shotgun (WGS) entry which is preliminary data.</text>
</comment>
<organism evidence="3 4">
    <name type="scientific">Thalassotalea marina</name>
    <dbReference type="NCBI Taxonomy" id="1673741"/>
    <lineage>
        <taxon>Bacteria</taxon>
        <taxon>Pseudomonadati</taxon>
        <taxon>Pseudomonadota</taxon>
        <taxon>Gammaproteobacteria</taxon>
        <taxon>Alteromonadales</taxon>
        <taxon>Colwelliaceae</taxon>
        <taxon>Thalassotalea</taxon>
    </lineage>
</organism>
<feature type="transmembrane region" description="Helical" evidence="1">
    <location>
        <begin position="91"/>
        <end position="112"/>
    </location>
</feature>
<dbReference type="PANTHER" id="PTHR34220">
    <property type="entry name" value="SENSOR HISTIDINE KINASE YPDA"/>
    <property type="match status" value="1"/>
</dbReference>
<feature type="transmembrane region" description="Helical" evidence="1">
    <location>
        <begin position="24"/>
        <end position="48"/>
    </location>
</feature>
<proteinExistence type="predicted"/>
<dbReference type="AlphaFoldDB" id="A0A919EKY4"/>
<dbReference type="EMBL" id="BNCK01000004">
    <property type="protein sequence ID" value="GHF91374.1"/>
    <property type="molecule type" value="Genomic_DNA"/>
</dbReference>